<feature type="transmembrane region" description="Helical" evidence="12">
    <location>
        <begin position="298"/>
        <end position="318"/>
    </location>
</feature>
<evidence type="ECO:0000313" key="15">
    <source>
        <dbReference type="EMBL" id="KNE63237.1"/>
    </source>
</evidence>
<dbReference type="Pfam" id="PF00005">
    <property type="entry name" value="ABC_tran"/>
    <property type="match status" value="2"/>
</dbReference>
<accession>A0A0L0SL42</accession>
<keyword evidence="5" id="KW-0677">Repeat</keyword>
<dbReference type="SUPFAM" id="SSF90123">
    <property type="entry name" value="ABC transporter transmembrane region"/>
    <property type="match status" value="2"/>
</dbReference>
<evidence type="ECO:0000259" key="13">
    <source>
        <dbReference type="PROSITE" id="PS50893"/>
    </source>
</evidence>
<evidence type="ECO:0000256" key="7">
    <source>
        <dbReference type="ARBA" id="ARBA00022840"/>
    </source>
</evidence>
<evidence type="ECO:0000256" key="9">
    <source>
        <dbReference type="ARBA" id="ARBA00023136"/>
    </source>
</evidence>
<feature type="domain" description="ABC transporter" evidence="13">
    <location>
        <begin position="497"/>
        <end position="736"/>
    </location>
</feature>
<feature type="transmembrane region" description="Helical" evidence="12">
    <location>
        <begin position="162"/>
        <end position="185"/>
    </location>
</feature>
<dbReference type="CDD" id="cd03249">
    <property type="entry name" value="ABC_MTABC3_MDL1_MDL2"/>
    <property type="match status" value="2"/>
</dbReference>
<feature type="domain" description="ABC transmembrane type-1" evidence="14">
    <location>
        <begin position="165"/>
        <end position="465"/>
    </location>
</feature>
<dbReference type="CDD" id="cd18578">
    <property type="entry name" value="ABC_6TM_Pgp_ABCB1_D2_like"/>
    <property type="match status" value="1"/>
</dbReference>
<dbReference type="Gene3D" id="1.20.1560.10">
    <property type="entry name" value="ABC transporter type 1, transmembrane domain"/>
    <property type="match status" value="1"/>
</dbReference>
<dbReference type="SMART" id="SM00382">
    <property type="entry name" value="AAA"/>
    <property type="match status" value="2"/>
</dbReference>
<dbReference type="GO" id="GO:0090374">
    <property type="term" value="P:oligopeptide export from mitochondrion"/>
    <property type="evidence" value="ECO:0007669"/>
    <property type="project" value="TreeGrafter"/>
</dbReference>
<keyword evidence="8 12" id="KW-1133">Transmembrane helix</keyword>
<feature type="domain" description="ABC transmembrane type-1" evidence="14">
    <location>
        <begin position="825"/>
        <end position="1111"/>
    </location>
</feature>
<reference evidence="16" key="2">
    <citation type="submission" date="2009-11" db="EMBL/GenBank/DDBJ databases">
        <title>The Genome Sequence of Allomyces macrogynus strain ATCC 38327.</title>
        <authorList>
            <consortium name="The Broad Institute Genome Sequencing Platform"/>
            <person name="Russ C."/>
            <person name="Cuomo C."/>
            <person name="Shea T."/>
            <person name="Young S.K."/>
            <person name="Zeng Q."/>
            <person name="Koehrsen M."/>
            <person name="Haas B."/>
            <person name="Borodovsky M."/>
            <person name="Guigo R."/>
            <person name="Alvarado L."/>
            <person name="Berlin A."/>
            <person name="Borenstein D."/>
            <person name="Chen Z."/>
            <person name="Engels R."/>
            <person name="Freedman E."/>
            <person name="Gellesch M."/>
            <person name="Goldberg J."/>
            <person name="Griggs A."/>
            <person name="Gujja S."/>
            <person name="Heiman D."/>
            <person name="Hepburn T."/>
            <person name="Howarth C."/>
            <person name="Jen D."/>
            <person name="Larson L."/>
            <person name="Lewis B."/>
            <person name="Mehta T."/>
            <person name="Park D."/>
            <person name="Pearson M."/>
            <person name="Roberts A."/>
            <person name="Saif S."/>
            <person name="Shenoy N."/>
            <person name="Sisk P."/>
            <person name="Stolte C."/>
            <person name="Sykes S."/>
            <person name="Walk T."/>
            <person name="White J."/>
            <person name="Yandava C."/>
            <person name="Burger G."/>
            <person name="Gray M.W."/>
            <person name="Holland P.W.H."/>
            <person name="King N."/>
            <person name="Lang F.B.F."/>
            <person name="Roger A.J."/>
            <person name="Ruiz-Trillo I."/>
            <person name="Lander E."/>
            <person name="Nusbaum C."/>
        </authorList>
    </citation>
    <scope>NUCLEOTIDE SEQUENCE [LARGE SCALE GENOMIC DNA]</scope>
    <source>
        <strain evidence="16">ATCC 38327</strain>
    </source>
</reference>
<feature type="coiled-coil region" evidence="10">
    <location>
        <begin position="782"/>
        <end position="809"/>
    </location>
</feature>
<keyword evidence="3" id="KW-0813">Transport</keyword>
<dbReference type="eggNOG" id="KOG0055">
    <property type="taxonomic scope" value="Eukaryota"/>
</dbReference>
<dbReference type="GO" id="GO:0005524">
    <property type="term" value="F:ATP binding"/>
    <property type="evidence" value="ECO:0007669"/>
    <property type="project" value="UniProtKB-KW"/>
</dbReference>
<dbReference type="Pfam" id="PF00664">
    <property type="entry name" value="ABC_membrane"/>
    <property type="match status" value="2"/>
</dbReference>
<keyword evidence="6" id="KW-0547">Nucleotide-binding</keyword>
<reference evidence="15 16" key="1">
    <citation type="submission" date="2009-11" db="EMBL/GenBank/DDBJ databases">
        <title>Annotation of Allomyces macrogynus ATCC 38327.</title>
        <authorList>
            <consortium name="The Broad Institute Genome Sequencing Platform"/>
            <person name="Russ C."/>
            <person name="Cuomo C."/>
            <person name="Burger G."/>
            <person name="Gray M.W."/>
            <person name="Holland P.W.H."/>
            <person name="King N."/>
            <person name="Lang F.B.F."/>
            <person name="Roger A.J."/>
            <person name="Ruiz-Trillo I."/>
            <person name="Young S.K."/>
            <person name="Zeng Q."/>
            <person name="Gargeya S."/>
            <person name="Fitzgerald M."/>
            <person name="Haas B."/>
            <person name="Abouelleil A."/>
            <person name="Alvarado L."/>
            <person name="Arachchi H.M."/>
            <person name="Berlin A."/>
            <person name="Chapman S.B."/>
            <person name="Gearin G."/>
            <person name="Goldberg J."/>
            <person name="Griggs A."/>
            <person name="Gujja S."/>
            <person name="Hansen M."/>
            <person name="Heiman D."/>
            <person name="Howarth C."/>
            <person name="Larimer J."/>
            <person name="Lui A."/>
            <person name="MacDonald P.J.P."/>
            <person name="McCowen C."/>
            <person name="Montmayeur A."/>
            <person name="Murphy C."/>
            <person name="Neiman D."/>
            <person name="Pearson M."/>
            <person name="Priest M."/>
            <person name="Roberts A."/>
            <person name="Saif S."/>
            <person name="Shea T."/>
            <person name="Sisk P."/>
            <person name="Stolte C."/>
            <person name="Sykes S."/>
            <person name="Wortman J."/>
            <person name="Nusbaum C."/>
            <person name="Birren B."/>
        </authorList>
    </citation>
    <scope>NUCLEOTIDE SEQUENCE [LARGE SCALE GENOMIC DNA]</scope>
    <source>
        <strain evidence="15 16">ATCC 38327</strain>
    </source>
</reference>
<dbReference type="VEuPathDB" id="FungiDB:AMAG_08385"/>
<dbReference type="STRING" id="578462.A0A0L0SL42"/>
<sequence>MLLMGPRLPATESQGAAKLKLPSRQRQSRRNGTRPAGQYVWHPSRSVVFRKSARTARRRCCWLTWRLEPDPAAAQLLPGAVPDNEVAPTAIPLNDVHSAPPPHSAAADRKIEDLKAPLMADAEQPLDRPSAEASGEAKDDDNSSKAVPFLSLFRFADTKDKVLMAVGFLGAIGYGITNPLISVLLGDAVNPFIDYARTRAIYGSGPQVDLAAEALRTNVVNTVVLFVGIGVATMVAAYLMQASYMWAGERQARRARAHFIRTTMRQDLAWFDKNKAGDLTTRLTSDALMFQEGISEKVVQAAAYLIQFITGFVIAFILSWKLTLVLMATFPAFGASGVIVGKAFSEGASRSQAVYAKAGAIAQEALANIRTVTAFGGQDRALKKFSNMLEETVRVNERKAWVTGGGFGVFFGLLYLLFGIGAWYGAKLVESGEIKGGDVLKVLFAITVGAFSIVNLSPSIQAVSKGRGAAYRLFEVIDSQPTIVDGDKTLLDVTGRITFEKVKFAYPSRPSVTVLEDFSLDIEPGTTVALVGSSGSGKSTTIQLLLRFFDVLGGAVKVDGVPLPELSLQWYRQRVGYVPQMPVLFDATIEENLKLGAIDGTEVTQEMMEQACRDANAHDFIMGLPQGYQTPVGEAGALLSGGQKQRLAIARALIKNPKILLLDESTSALDTESESIVQAALDNAAQGRTTITIAHRLASIRNADKIVVMDKGQIVETGTHESLIAQGGMYAGLVKAQELKGATGATTSSDTEDDIDATVVPTATAAGTTVVTVAKDAEANPQASLLADLNKEEREKAEMERVLRENKLSMWRVVKLQWKEWPVLVVGIFMGTINGLLLPAFGLVLSETLAMFQYTGQELRDRAFTWLMVFIGLTVANFVINLFQFGCFGVAGERLTRRIRETTFQAMLRQDMGWFDDERHGTGALTAQLSEQADRIQNLTGPNAANLLQLLVSMGAAVGLAFYYSWQLTLVVLACVPVLALGSIFEAKIMQGSLNKTRLAYAEAGQSACDAIQNIVMVKALAREEFFDNDYLKRVKGPYLAGVRKGLVGAWGFGLSQAVQFWVYAIAFYAGYRFVVQDLINSGDLFRTIFVILFGSISFAQAATFGGNIQKAKVAAIIYFELVDRVPPIDSANTDGLKPVDVAGHLQVKDGVFSYPMRPDATVLQDFNIEALAGKTVALVGPSGSGKSSTLALALRFYELQQGATKVEGYDVKEWNLAHLREQMAVVLQDPTLFMGTVRENIAYGHPDPDSVTDEDIERCARMANIHEFIAALPDGYATPVSSSQLSGGQKQRVCIARALVRNPRILLLDEATAALDSQAERVVQAALDVASQGRTTITVAHRLATIQNADVIFVVKHGRVVEQGTHNELLAMRGLYHKLVQKQQLGAAAGSGLV</sequence>
<dbReference type="PANTHER" id="PTHR43394">
    <property type="entry name" value="ATP-DEPENDENT PERMEASE MDL1, MITOCHONDRIAL"/>
    <property type="match status" value="1"/>
</dbReference>
<dbReference type="FunFam" id="3.40.50.300:FF:000205">
    <property type="entry name" value="ABC transporter B family member 4"/>
    <property type="match status" value="1"/>
</dbReference>
<comment type="subcellular location">
    <subcellularLocation>
        <location evidence="1">Membrane</location>
        <topology evidence="1">Multi-pass membrane protein</topology>
    </subcellularLocation>
</comment>
<comment type="similarity">
    <text evidence="2">Belongs to the ABC transporter superfamily. ABCB family. Multidrug resistance exporter (TC 3.A.1.201) subfamily.</text>
</comment>
<organism evidence="15 16">
    <name type="scientific">Allomyces macrogynus (strain ATCC 38327)</name>
    <name type="common">Allomyces javanicus var. macrogynus</name>
    <dbReference type="NCBI Taxonomy" id="578462"/>
    <lineage>
        <taxon>Eukaryota</taxon>
        <taxon>Fungi</taxon>
        <taxon>Fungi incertae sedis</taxon>
        <taxon>Blastocladiomycota</taxon>
        <taxon>Blastocladiomycetes</taxon>
        <taxon>Blastocladiales</taxon>
        <taxon>Blastocladiaceae</taxon>
        <taxon>Allomyces</taxon>
    </lineage>
</organism>
<evidence type="ECO:0000256" key="6">
    <source>
        <dbReference type="ARBA" id="ARBA00022741"/>
    </source>
</evidence>
<keyword evidence="4 12" id="KW-0812">Transmembrane</keyword>
<dbReference type="InterPro" id="IPR039421">
    <property type="entry name" value="Type_1_exporter"/>
</dbReference>
<name>A0A0L0SL42_ALLM3</name>
<dbReference type="SUPFAM" id="SSF52540">
    <property type="entry name" value="P-loop containing nucleoside triphosphate hydrolases"/>
    <property type="match status" value="2"/>
</dbReference>
<feature type="transmembrane region" description="Helical" evidence="12">
    <location>
        <begin position="439"/>
        <end position="457"/>
    </location>
</feature>
<dbReference type="InterPro" id="IPR003593">
    <property type="entry name" value="AAA+_ATPase"/>
</dbReference>
<dbReference type="OMA" id="CAYEICG"/>
<dbReference type="GO" id="GO:0005743">
    <property type="term" value="C:mitochondrial inner membrane"/>
    <property type="evidence" value="ECO:0007669"/>
    <property type="project" value="TreeGrafter"/>
</dbReference>
<dbReference type="EMBL" id="GG745341">
    <property type="protein sequence ID" value="KNE63237.1"/>
    <property type="molecule type" value="Genomic_DNA"/>
</dbReference>
<dbReference type="CDD" id="cd18577">
    <property type="entry name" value="ABC_6TM_Pgp_ABCB1_D1_like"/>
    <property type="match status" value="1"/>
</dbReference>
<feature type="transmembrane region" description="Helical" evidence="12">
    <location>
        <begin position="864"/>
        <end position="891"/>
    </location>
</feature>
<evidence type="ECO:0000256" key="8">
    <source>
        <dbReference type="ARBA" id="ARBA00022989"/>
    </source>
</evidence>
<dbReference type="Proteomes" id="UP000054350">
    <property type="component" value="Unassembled WGS sequence"/>
</dbReference>
<dbReference type="InterPro" id="IPR036640">
    <property type="entry name" value="ABC1_TM_sf"/>
</dbReference>
<dbReference type="InterPro" id="IPR011527">
    <property type="entry name" value="ABC1_TM_dom"/>
</dbReference>
<feature type="domain" description="ABC transporter" evidence="13">
    <location>
        <begin position="1146"/>
        <end position="1383"/>
    </location>
</feature>
<feature type="compositionally biased region" description="Basic residues" evidence="11">
    <location>
        <begin position="21"/>
        <end position="32"/>
    </location>
</feature>
<evidence type="ECO:0000256" key="3">
    <source>
        <dbReference type="ARBA" id="ARBA00022448"/>
    </source>
</evidence>
<dbReference type="PROSITE" id="PS50929">
    <property type="entry name" value="ABC_TM1F"/>
    <property type="match status" value="2"/>
</dbReference>
<gene>
    <name evidence="15" type="ORF">AMAG_08385</name>
</gene>
<evidence type="ECO:0000256" key="10">
    <source>
        <dbReference type="SAM" id="Coils"/>
    </source>
</evidence>
<keyword evidence="9 12" id="KW-0472">Membrane</keyword>
<evidence type="ECO:0000256" key="11">
    <source>
        <dbReference type="SAM" id="MobiDB-lite"/>
    </source>
</evidence>
<dbReference type="GO" id="GO:0016887">
    <property type="term" value="F:ATP hydrolysis activity"/>
    <property type="evidence" value="ECO:0007669"/>
    <property type="project" value="InterPro"/>
</dbReference>
<feature type="transmembrane region" description="Helical" evidence="12">
    <location>
        <begin position="821"/>
        <end position="844"/>
    </location>
</feature>
<dbReference type="PROSITE" id="PS00211">
    <property type="entry name" value="ABC_TRANSPORTER_1"/>
    <property type="match status" value="2"/>
</dbReference>
<keyword evidence="10" id="KW-0175">Coiled coil</keyword>
<feature type="region of interest" description="Disordered" evidence="11">
    <location>
        <begin position="1"/>
        <end position="39"/>
    </location>
</feature>
<evidence type="ECO:0000256" key="1">
    <source>
        <dbReference type="ARBA" id="ARBA00004141"/>
    </source>
</evidence>
<feature type="transmembrane region" description="Helical" evidence="12">
    <location>
        <begin position="970"/>
        <end position="989"/>
    </location>
</feature>
<evidence type="ECO:0000313" key="16">
    <source>
        <dbReference type="Proteomes" id="UP000054350"/>
    </source>
</evidence>
<dbReference type="FunFam" id="3.40.50.300:FF:000913">
    <property type="entry name" value="ABC multidrug transporter SitT"/>
    <property type="match status" value="1"/>
</dbReference>
<evidence type="ECO:0000256" key="2">
    <source>
        <dbReference type="ARBA" id="ARBA00007577"/>
    </source>
</evidence>
<proteinExistence type="inferred from homology"/>
<dbReference type="PROSITE" id="PS50893">
    <property type="entry name" value="ABC_TRANSPORTER_2"/>
    <property type="match status" value="2"/>
</dbReference>
<feature type="transmembrane region" description="Helical" evidence="12">
    <location>
        <begin position="1089"/>
        <end position="1109"/>
    </location>
</feature>
<dbReference type="GO" id="GO:0015421">
    <property type="term" value="F:ABC-type oligopeptide transporter activity"/>
    <property type="evidence" value="ECO:0007669"/>
    <property type="project" value="TreeGrafter"/>
</dbReference>
<dbReference type="PANTHER" id="PTHR43394:SF27">
    <property type="entry name" value="ATP-DEPENDENT TRANSLOCASE ABCB1-LIKE"/>
    <property type="match status" value="1"/>
</dbReference>
<feature type="transmembrane region" description="Helical" evidence="12">
    <location>
        <begin position="1046"/>
        <end position="1069"/>
    </location>
</feature>
<protein>
    <submittedName>
        <fullName evidence="15">Uncharacterized protein</fullName>
    </submittedName>
</protein>
<dbReference type="InterPro" id="IPR003439">
    <property type="entry name" value="ABC_transporter-like_ATP-bd"/>
</dbReference>
<dbReference type="FunFam" id="1.20.1560.10:FF:000018">
    <property type="entry name" value="ATP-binding cassette subfamily B member 11"/>
    <property type="match status" value="1"/>
</dbReference>
<dbReference type="InterPro" id="IPR027417">
    <property type="entry name" value="P-loop_NTPase"/>
</dbReference>
<evidence type="ECO:0000256" key="5">
    <source>
        <dbReference type="ARBA" id="ARBA00022737"/>
    </source>
</evidence>
<feature type="region of interest" description="Disordered" evidence="11">
    <location>
        <begin position="122"/>
        <end position="144"/>
    </location>
</feature>
<dbReference type="OrthoDB" id="6500128at2759"/>
<feature type="transmembrane region" description="Helical" evidence="12">
    <location>
        <begin position="223"/>
        <end position="247"/>
    </location>
</feature>
<evidence type="ECO:0000256" key="12">
    <source>
        <dbReference type="SAM" id="Phobius"/>
    </source>
</evidence>
<keyword evidence="16" id="KW-1185">Reference proteome</keyword>
<evidence type="ECO:0000256" key="4">
    <source>
        <dbReference type="ARBA" id="ARBA00022692"/>
    </source>
</evidence>
<feature type="compositionally biased region" description="Basic and acidic residues" evidence="11">
    <location>
        <begin position="125"/>
        <end position="143"/>
    </location>
</feature>
<keyword evidence="7" id="KW-0067">ATP-binding</keyword>
<dbReference type="Gene3D" id="3.40.50.300">
    <property type="entry name" value="P-loop containing nucleotide triphosphate hydrolases"/>
    <property type="match status" value="2"/>
</dbReference>
<dbReference type="FunFam" id="1.20.1560.10:FF:000009">
    <property type="entry name" value="ABC transporter B family member 1"/>
    <property type="match status" value="1"/>
</dbReference>
<dbReference type="InterPro" id="IPR017871">
    <property type="entry name" value="ABC_transporter-like_CS"/>
</dbReference>
<feature type="transmembrane region" description="Helical" evidence="12">
    <location>
        <begin position="400"/>
        <end position="424"/>
    </location>
</feature>
<evidence type="ECO:0000259" key="14">
    <source>
        <dbReference type="PROSITE" id="PS50929"/>
    </source>
</evidence>